<feature type="chain" id="PRO_5045879294" description="Matrixin family metalloprotease" evidence="1">
    <location>
        <begin position="33"/>
        <end position="218"/>
    </location>
</feature>
<gene>
    <name evidence="2" type="ORF">O4J56_15330</name>
</gene>
<keyword evidence="3" id="KW-1185">Reference proteome</keyword>
<feature type="signal peptide" evidence="1">
    <location>
        <begin position="1"/>
        <end position="32"/>
    </location>
</feature>
<reference evidence="2 3" key="1">
    <citation type="submission" date="2023-01" db="EMBL/GenBank/DDBJ databases">
        <title>Draft genome sequence of Nocardiopsis sp. RSe5-2 isolated from halophytes.</title>
        <authorList>
            <person name="Duangmal K."/>
            <person name="Chantavorakit T."/>
        </authorList>
    </citation>
    <scope>NUCLEOTIDE SEQUENCE [LARGE SCALE GENOMIC DNA]</scope>
    <source>
        <strain evidence="2 3">RSe5-2</strain>
    </source>
</reference>
<comment type="caution">
    <text evidence="2">The sequence shown here is derived from an EMBL/GenBank/DDBJ whole genome shotgun (WGS) entry which is preliminary data.</text>
</comment>
<evidence type="ECO:0000313" key="3">
    <source>
        <dbReference type="Proteomes" id="UP001527866"/>
    </source>
</evidence>
<sequence length="218" mass="23794">MGPEERPRKRAAMLAVPVALAAALAGGGVAWAAVTDNMYPTANTDNRCNNMTIRTADFPCRTDNRNVSYYMDSHERFKLEAGDKRTVRGVMRNQYAPTDLRISYDSTPTFSGSGETDVIYQEGRAGLPSGADGITWCNDAVNGARYKCDQQYIRIRGRGHYTPGLTCHETGHAVGLQHGRYSSPRLSDTDSRLGCMVTPVGYSVGLGANNRDNINGTY</sequence>
<proteinExistence type="predicted"/>
<keyword evidence="1" id="KW-0732">Signal</keyword>
<evidence type="ECO:0000256" key="1">
    <source>
        <dbReference type="SAM" id="SignalP"/>
    </source>
</evidence>
<dbReference type="Proteomes" id="UP001527866">
    <property type="component" value="Unassembled WGS sequence"/>
</dbReference>
<name>A0ABT4U6A7_9ACTN</name>
<dbReference type="RefSeq" id="WP_270686464.1">
    <property type="nucleotide sequence ID" value="NZ_JAQFWQ010000040.1"/>
</dbReference>
<dbReference type="SUPFAM" id="SSF55486">
    <property type="entry name" value="Metalloproteases ('zincins'), catalytic domain"/>
    <property type="match status" value="1"/>
</dbReference>
<dbReference type="EMBL" id="JAQFWQ010000040">
    <property type="protein sequence ID" value="MDA2812014.1"/>
    <property type="molecule type" value="Genomic_DNA"/>
</dbReference>
<accession>A0ABT4U6A7</accession>
<evidence type="ECO:0000313" key="2">
    <source>
        <dbReference type="EMBL" id="MDA2812014.1"/>
    </source>
</evidence>
<protein>
    <recommendedName>
        <fullName evidence="4">Matrixin family metalloprotease</fullName>
    </recommendedName>
</protein>
<organism evidence="2 3">
    <name type="scientific">Nocardiopsis endophytica</name>
    <dbReference type="NCBI Taxonomy" id="3018445"/>
    <lineage>
        <taxon>Bacteria</taxon>
        <taxon>Bacillati</taxon>
        <taxon>Actinomycetota</taxon>
        <taxon>Actinomycetes</taxon>
        <taxon>Streptosporangiales</taxon>
        <taxon>Nocardiopsidaceae</taxon>
        <taxon>Nocardiopsis</taxon>
    </lineage>
</organism>
<evidence type="ECO:0008006" key="4">
    <source>
        <dbReference type="Google" id="ProtNLM"/>
    </source>
</evidence>